<dbReference type="Gene3D" id="2.40.260.10">
    <property type="entry name" value="Sortase"/>
    <property type="match status" value="1"/>
</dbReference>
<dbReference type="InterPro" id="IPR009835">
    <property type="entry name" value="SrtB"/>
</dbReference>
<keyword evidence="4" id="KW-1185">Reference proteome</keyword>
<organism evidence="3 4">
    <name type="scientific">Acetitomaculum ruminis DSM 5522</name>
    <dbReference type="NCBI Taxonomy" id="1120918"/>
    <lineage>
        <taxon>Bacteria</taxon>
        <taxon>Bacillati</taxon>
        <taxon>Bacillota</taxon>
        <taxon>Clostridia</taxon>
        <taxon>Lachnospirales</taxon>
        <taxon>Lachnospiraceae</taxon>
        <taxon>Acetitomaculum</taxon>
    </lineage>
</organism>
<proteinExistence type="predicted"/>
<evidence type="ECO:0000256" key="2">
    <source>
        <dbReference type="PIRSR" id="PIRSR605754-1"/>
    </source>
</evidence>
<dbReference type="Pfam" id="PF04203">
    <property type="entry name" value="Sortase"/>
    <property type="match status" value="1"/>
</dbReference>
<dbReference type="EMBL" id="FOJY01000002">
    <property type="protein sequence ID" value="SFA76743.1"/>
    <property type="molecule type" value="Genomic_DNA"/>
</dbReference>
<evidence type="ECO:0000256" key="1">
    <source>
        <dbReference type="ARBA" id="ARBA00022801"/>
    </source>
</evidence>
<dbReference type="NCBIfam" id="TIGR03064">
    <property type="entry name" value="sortase_srtB"/>
    <property type="match status" value="1"/>
</dbReference>
<sequence>MKKIKKKYWAAGIIACLIIVFTASASFMVKELSKKKELQTYVEMSEKTKAKDISKDEDFSVKKTEKTTAFIPEKDINWDELRKKNKDIYAWIYIPDVNIDYPVCQHDSDNEYYLNHNLDGSSGLPGVIYSENYNSKDFLDVHTLLYGHNTKDGSMFSALHDFEDENFFNKEEHYIYIYTSQFNYVYEIFAAYIYNDEHLILNYDLDNEYVYEQYIKDIYTVSDKGYGKANIKNDITVTKENKIITLSTCLDGESDGYRYLVTGVLKNEPKDD</sequence>
<dbReference type="InterPro" id="IPR023365">
    <property type="entry name" value="Sortase_dom-sf"/>
</dbReference>
<feature type="active site" description="Proton donor/acceptor" evidence="2">
    <location>
        <position position="148"/>
    </location>
</feature>
<dbReference type="STRING" id="1120918.SAMN05216249_10257"/>
<dbReference type="Proteomes" id="UP000198838">
    <property type="component" value="Unassembled WGS sequence"/>
</dbReference>
<keyword evidence="1" id="KW-0378">Hydrolase</keyword>
<dbReference type="InterPro" id="IPR005754">
    <property type="entry name" value="Sortase"/>
</dbReference>
<name>A0A1I0VL41_9FIRM</name>
<dbReference type="AlphaFoldDB" id="A0A1I0VL41"/>
<accession>A0A1I0VL41</accession>
<protein>
    <submittedName>
        <fullName evidence="3">Sortase B</fullName>
    </submittedName>
</protein>
<dbReference type="GO" id="GO:0016787">
    <property type="term" value="F:hydrolase activity"/>
    <property type="evidence" value="ECO:0007669"/>
    <property type="project" value="UniProtKB-KW"/>
</dbReference>
<dbReference type="CDD" id="cd05826">
    <property type="entry name" value="Sortase_B"/>
    <property type="match status" value="1"/>
</dbReference>
<evidence type="ECO:0000313" key="3">
    <source>
        <dbReference type="EMBL" id="SFA76743.1"/>
    </source>
</evidence>
<dbReference type="RefSeq" id="WP_092870031.1">
    <property type="nucleotide sequence ID" value="NZ_FOJY01000002.1"/>
</dbReference>
<dbReference type="OrthoDB" id="9806013at2"/>
<dbReference type="SUPFAM" id="SSF63817">
    <property type="entry name" value="Sortase"/>
    <property type="match status" value="1"/>
</dbReference>
<evidence type="ECO:0000313" key="4">
    <source>
        <dbReference type="Proteomes" id="UP000198838"/>
    </source>
</evidence>
<gene>
    <name evidence="3" type="ORF">SAMN05216249_10257</name>
</gene>
<feature type="active site" description="Acyl-thioester intermediate" evidence="2">
    <location>
        <position position="249"/>
    </location>
</feature>
<reference evidence="3 4" key="1">
    <citation type="submission" date="2016-10" db="EMBL/GenBank/DDBJ databases">
        <authorList>
            <person name="de Groot N.N."/>
        </authorList>
    </citation>
    <scope>NUCLEOTIDE SEQUENCE [LARGE SCALE GENOMIC DNA]</scope>
    <source>
        <strain evidence="3 4">DSM 5522</strain>
    </source>
</reference>